<dbReference type="Proteomes" id="UP000248148">
    <property type="component" value="Unassembled WGS sequence"/>
</dbReference>
<organism evidence="2 3">
    <name type="scientific">Rhodopseudomonas faecalis</name>
    <dbReference type="NCBI Taxonomy" id="99655"/>
    <lineage>
        <taxon>Bacteria</taxon>
        <taxon>Pseudomonadati</taxon>
        <taxon>Pseudomonadota</taxon>
        <taxon>Alphaproteobacteria</taxon>
        <taxon>Hyphomicrobiales</taxon>
        <taxon>Nitrobacteraceae</taxon>
        <taxon>Rhodopseudomonas</taxon>
    </lineage>
</organism>
<feature type="transmembrane region" description="Helical" evidence="1">
    <location>
        <begin position="17"/>
        <end position="38"/>
    </location>
</feature>
<proteinExistence type="predicted"/>
<evidence type="ECO:0000256" key="1">
    <source>
        <dbReference type="SAM" id="Phobius"/>
    </source>
</evidence>
<reference evidence="2 3" key="1">
    <citation type="submission" date="2018-06" db="EMBL/GenBank/DDBJ databases">
        <title>Genomic Encyclopedia of Archaeal and Bacterial Type Strains, Phase II (KMG-II): from individual species to whole genera.</title>
        <authorList>
            <person name="Goeker M."/>
        </authorList>
    </citation>
    <scope>NUCLEOTIDE SEQUENCE [LARGE SCALE GENOMIC DNA]</scope>
    <source>
        <strain evidence="2 3">JCM 11668</strain>
    </source>
</reference>
<evidence type="ECO:0008006" key="4">
    <source>
        <dbReference type="Google" id="ProtNLM"/>
    </source>
</evidence>
<gene>
    <name evidence="2" type="ORF">BJ122_11385</name>
</gene>
<dbReference type="EMBL" id="QJTI01000013">
    <property type="protein sequence ID" value="PYF02301.1"/>
    <property type="molecule type" value="Genomic_DNA"/>
</dbReference>
<evidence type="ECO:0000313" key="2">
    <source>
        <dbReference type="EMBL" id="PYF02301.1"/>
    </source>
</evidence>
<sequence>MKDTLINYRRSDQVNRFVLLISVFTTFVMGISVAPIMAEQMSPAYNITDGRPWKMTMDDGRVTTLVLFENGKGKMTGGPVELSPKWRATPDGLCLKPGTLLPERCVQLVRSNNGYIGMRAGEQLFKLER</sequence>
<dbReference type="AlphaFoldDB" id="A0A318TBD9"/>
<keyword evidence="1" id="KW-0472">Membrane</keyword>
<accession>A0A318TBD9</accession>
<comment type="caution">
    <text evidence="2">The sequence shown here is derived from an EMBL/GenBank/DDBJ whole genome shotgun (WGS) entry which is preliminary data.</text>
</comment>
<evidence type="ECO:0000313" key="3">
    <source>
        <dbReference type="Proteomes" id="UP000248148"/>
    </source>
</evidence>
<keyword evidence="1" id="KW-0812">Transmembrane</keyword>
<protein>
    <recommendedName>
        <fullName evidence="4">Protease inhibitor Inh</fullName>
    </recommendedName>
</protein>
<dbReference type="OrthoDB" id="8401655at2"/>
<keyword evidence="3" id="KW-1185">Reference proteome</keyword>
<name>A0A318TBD9_9BRAD</name>
<keyword evidence="1" id="KW-1133">Transmembrane helix</keyword>
<dbReference type="RefSeq" id="WP_110781240.1">
    <property type="nucleotide sequence ID" value="NZ_QJTI01000013.1"/>
</dbReference>